<organism evidence="1 2">
    <name type="scientific">Pistacia integerrima</name>
    <dbReference type="NCBI Taxonomy" id="434235"/>
    <lineage>
        <taxon>Eukaryota</taxon>
        <taxon>Viridiplantae</taxon>
        <taxon>Streptophyta</taxon>
        <taxon>Embryophyta</taxon>
        <taxon>Tracheophyta</taxon>
        <taxon>Spermatophyta</taxon>
        <taxon>Magnoliopsida</taxon>
        <taxon>eudicotyledons</taxon>
        <taxon>Gunneridae</taxon>
        <taxon>Pentapetalae</taxon>
        <taxon>rosids</taxon>
        <taxon>malvids</taxon>
        <taxon>Sapindales</taxon>
        <taxon>Anacardiaceae</taxon>
        <taxon>Pistacia</taxon>
    </lineage>
</organism>
<evidence type="ECO:0000313" key="1">
    <source>
        <dbReference type="EMBL" id="KAJ0041265.1"/>
    </source>
</evidence>
<evidence type="ECO:0000313" key="2">
    <source>
        <dbReference type="Proteomes" id="UP001163603"/>
    </source>
</evidence>
<comment type="caution">
    <text evidence="1">The sequence shown here is derived from an EMBL/GenBank/DDBJ whole genome shotgun (WGS) entry which is preliminary data.</text>
</comment>
<name>A0ACC0YT55_9ROSI</name>
<reference evidence="2" key="1">
    <citation type="journal article" date="2023" name="G3 (Bethesda)">
        <title>Genome assembly and association tests identify interacting loci associated with vigor, precocity, and sex in interspecific pistachio rootstocks.</title>
        <authorList>
            <person name="Palmer W."/>
            <person name="Jacygrad E."/>
            <person name="Sagayaradj S."/>
            <person name="Cavanaugh K."/>
            <person name="Han R."/>
            <person name="Bertier L."/>
            <person name="Beede B."/>
            <person name="Kafkas S."/>
            <person name="Golino D."/>
            <person name="Preece J."/>
            <person name="Michelmore R."/>
        </authorList>
    </citation>
    <scope>NUCLEOTIDE SEQUENCE [LARGE SCALE GENOMIC DNA]</scope>
</reference>
<dbReference type="Proteomes" id="UP001163603">
    <property type="component" value="Chromosome 5"/>
</dbReference>
<protein>
    <submittedName>
        <fullName evidence="1">Uncharacterized protein</fullName>
    </submittedName>
</protein>
<sequence>MFLLPSAASVSFQITRFDNGRNNLLYEGDAKPNVGAVEFNSLSYICQVGRVKYAEKVPLWNSETRQLADFTNHFSFIIDTQNKNASAYAAGLAFFLAPVGFEIPPNSAGGFLGLFNTTTSDSSQNQIVLVEFDTFPNEEWDPEFQHVGINTNSISSANYTYWNASLHSGDTAEAWIIYNATTKTLNVSWIYSSTSSSSENSSLSLQVDLMEVLPEWVTIGFSAATSYLTERHQLLTWEFSSSLDVKEVSKGKDEKKIKLAIGLIVSLASLLAGTLGYMAPEYIRTGKASKESDVYSFGMVVLEIATGRRSVDPVEQRSQMDMVEWIWDLYGTGSLLSAADERLENVFDAEQVNCSMIVGLWCAHPDCNIRPSIRQAIQALQFEAAMPNLPVKMPVPIYHVPTHLASPAEPLLTDTTLAVSQ</sequence>
<gene>
    <name evidence="1" type="ORF">Pint_27757</name>
</gene>
<dbReference type="EMBL" id="CM047740">
    <property type="protein sequence ID" value="KAJ0041265.1"/>
    <property type="molecule type" value="Genomic_DNA"/>
</dbReference>
<keyword evidence="2" id="KW-1185">Reference proteome</keyword>
<proteinExistence type="predicted"/>
<accession>A0ACC0YT55</accession>